<dbReference type="OrthoDB" id="7060064at2"/>
<dbReference type="STRING" id="717772.THIAE_08445"/>
<dbReference type="Pfam" id="PF08011">
    <property type="entry name" value="PDDEXK_9"/>
    <property type="match status" value="1"/>
</dbReference>
<dbReference type="EMBL" id="CP007030">
    <property type="protein sequence ID" value="AHF01784.1"/>
    <property type="molecule type" value="Genomic_DNA"/>
</dbReference>
<evidence type="ECO:0000259" key="1">
    <source>
        <dbReference type="Pfam" id="PF09820"/>
    </source>
</evidence>
<reference evidence="2 3" key="1">
    <citation type="submission" date="2013-12" db="EMBL/GenBank/DDBJ databases">
        <authorList>
            <consortium name="DOE Joint Genome Institute"/>
            <person name="Kappler U."/>
            <person name="Huntemann M."/>
            <person name="Han J."/>
            <person name="Chen A."/>
            <person name="Kyrpides N."/>
            <person name="Mavromatis K."/>
            <person name="Markowitz V."/>
            <person name="Palaniappan K."/>
            <person name="Ivanova N."/>
            <person name="Schaumberg A."/>
            <person name="Pati A."/>
            <person name="Liolios K."/>
            <person name="Nordberg H.P."/>
            <person name="Cantor M.N."/>
            <person name="Hua S.X."/>
            <person name="Woyke T."/>
        </authorList>
    </citation>
    <scope>NUCLEOTIDE SEQUENCE [LARGE SCALE GENOMIC DNA]</scope>
    <source>
        <strain evidence="3">AL2</strain>
    </source>
</reference>
<dbReference type="Pfam" id="PF09820">
    <property type="entry name" value="AAA-ATPase_like"/>
    <property type="match status" value="1"/>
</dbReference>
<organism evidence="2 3">
    <name type="scientific">Thiomicrospira aerophila AL3</name>
    <dbReference type="NCBI Taxonomy" id="717772"/>
    <lineage>
        <taxon>Bacteria</taxon>
        <taxon>Pseudomonadati</taxon>
        <taxon>Pseudomonadota</taxon>
        <taxon>Gammaproteobacteria</taxon>
        <taxon>Thiotrichales</taxon>
        <taxon>Piscirickettsiaceae</taxon>
        <taxon>Thiomicrospira</taxon>
    </lineage>
</organism>
<dbReference type="Gene3D" id="3.40.50.300">
    <property type="entry name" value="P-loop containing nucleotide triphosphate hydrolases"/>
    <property type="match status" value="1"/>
</dbReference>
<dbReference type="Proteomes" id="UP000005380">
    <property type="component" value="Chromosome"/>
</dbReference>
<dbReference type="AlphaFoldDB" id="W0DXS6"/>
<feature type="domain" description="AAA-ATPase-like" evidence="1">
    <location>
        <begin position="9"/>
        <end position="208"/>
    </location>
</feature>
<dbReference type="PANTHER" id="PTHR34825">
    <property type="entry name" value="CONSERVED PROTEIN, WITH A WEAK D-GALACTARATE DEHYDRATASE/ALTRONATE HYDROLASE DOMAIN"/>
    <property type="match status" value="1"/>
</dbReference>
<sequence length="529" mass="61066">MEDTLKKLPIGIQTFSAIREDNYVYIDKTPLVHQMVNSAGRFFLSRPRRFGKSLLVDTLKELFEGNKALFKGLYIEDKWDFSKTHPVIHLNFANGVIESRAELDQAIYNLLRENQLRLNIECAQFSLHDPAGCLAQLIQLAAQHYGQKVVVLVDEYDKPILDNIDQPELAATMREGLKNIYSVLKAQDAHLRFVFMTGVTKFSKVSLFSGMNQLEDITLDRRFGAICGYTQDDLETDFAEHLAGVDWAKLKDWYNGYQFLGEPVYNPFDILLFINKNKTYRNYWFETGNPSFLLKLFRKQRYFLPDLSNLEVGEDVLDSFDVEQINPITLLFQAGYLTIAKTSEKRQRLRFHLKVPNFEVQQALADHFASLYSQTQSEQRLHRQDSLFDAFESADFPAIQQQIESLFAAIPWRNFTQNDLPDAEGYYASVLYAWLCSINATIIPEDITHHDQADITIKLGDQIYVTEIKLDKSENYQPQTPNPALAQIQAKHCAQKYLAEQQSGKQIHQLGLVFNKHARNLVQMDWQSF</sequence>
<evidence type="ECO:0000313" key="3">
    <source>
        <dbReference type="Proteomes" id="UP000005380"/>
    </source>
</evidence>
<dbReference type="InParanoid" id="W0DXS6"/>
<name>W0DXS6_9GAMM</name>
<dbReference type="eggNOG" id="COG1672">
    <property type="taxonomic scope" value="Bacteria"/>
</dbReference>
<accession>W0DXS6</accession>
<proteinExistence type="predicted"/>
<dbReference type="InterPro" id="IPR018631">
    <property type="entry name" value="AAA-ATPase-like_dom"/>
</dbReference>
<dbReference type="InterPro" id="IPR027417">
    <property type="entry name" value="P-loop_NTPase"/>
</dbReference>
<dbReference type="HOGENOM" id="CLU_021114_0_0_6"/>
<gene>
    <name evidence="2" type="ORF">THIAE_08445</name>
</gene>
<keyword evidence="3" id="KW-1185">Reference proteome</keyword>
<evidence type="ECO:0000313" key="2">
    <source>
        <dbReference type="EMBL" id="AHF01784.1"/>
    </source>
</evidence>
<protein>
    <recommendedName>
        <fullName evidence="1">AAA-ATPase-like domain-containing protein</fullName>
    </recommendedName>
</protein>
<dbReference type="InterPro" id="IPR012547">
    <property type="entry name" value="PDDEXK_9"/>
</dbReference>
<dbReference type="PANTHER" id="PTHR34825:SF1">
    <property type="entry name" value="AAA-ATPASE-LIKE DOMAIN-CONTAINING PROTEIN"/>
    <property type="match status" value="1"/>
</dbReference>
<dbReference type="KEGG" id="tao:THIAE_08445"/>